<dbReference type="Pfam" id="PF00515">
    <property type="entry name" value="TPR_1"/>
    <property type="match status" value="1"/>
</dbReference>
<dbReference type="PROSITE" id="PS50005">
    <property type="entry name" value="TPR"/>
    <property type="match status" value="1"/>
</dbReference>
<dbReference type="OrthoDB" id="1489995at2"/>
<evidence type="ECO:0000256" key="2">
    <source>
        <dbReference type="ARBA" id="ARBA00022803"/>
    </source>
</evidence>
<evidence type="ECO:0000313" key="5">
    <source>
        <dbReference type="EMBL" id="AKQ45022.1"/>
    </source>
</evidence>
<evidence type="ECO:0000256" key="4">
    <source>
        <dbReference type="SAM" id="Phobius"/>
    </source>
</evidence>
<dbReference type="PROSITE" id="PS50293">
    <property type="entry name" value="TPR_REGION"/>
    <property type="match status" value="1"/>
</dbReference>
<dbReference type="RefSeq" id="WP_048919852.1">
    <property type="nucleotide sequence ID" value="NZ_CP010777.1"/>
</dbReference>
<dbReference type="InterPro" id="IPR019734">
    <property type="entry name" value="TPR_rpt"/>
</dbReference>
<feature type="transmembrane region" description="Helical" evidence="4">
    <location>
        <begin position="261"/>
        <end position="280"/>
    </location>
</feature>
<keyword evidence="4" id="KW-1133">Transmembrane helix</keyword>
<keyword evidence="4" id="KW-0812">Transmembrane</keyword>
<dbReference type="PATRIC" id="fig|1379910.4.peg.927"/>
<feature type="transmembrane region" description="Helical" evidence="4">
    <location>
        <begin position="324"/>
        <end position="342"/>
    </location>
</feature>
<keyword evidence="1" id="KW-0677">Repeat</keyword>
<keyword evidence="6" id="KW-1185">Reference proteome</keyword>
<proteinExistence type="predicted"/>
<dbReference type="Pfam" id="PF13432">
    <property type="entry name" value="TPR_16"/>
    <property type="match status" value="1"/>
</dbReference>
<dbReference type="KEGG" id="ruf:TH63_04260"/>
<dbReference type="Proteomes" id="UP000036458">
    <property type="component" value="Chromosome"/>
</dbReference>
<dbReference type="InterPro" id="IPR011990">
    <property type="entry name" value="TPR-like_helical_dom_sf"/>
</dbReference>
<evidence type="ECO:0000313" key="6">
    <source>
        <dbReference type="Proteomes" id="UP000036458"/>
    </source>
</evidence>
<dbReference type="AlphaFoldDB" id="A0A0H4VMA0"/>
<protein>
    <submittedName>
        <fullName evidence="5">Uncharacterized protein</fullName>
    </submittedName>
</protein>
<accession>A0A0H4VMA0</accession>
<keyword evidence="4" id="KW-0472">Membrane</keyword>
<feature type="repeat" description="TPR" evidence="3">
    <location>
        <begin position="172"/>
        <end position="205"/>
    </location>
</feature>
<dbReference type="STRING" id="1379910.TH63_04260"/>
<dbReference type="EMBL" id="CP010777">
    <property type="protein sequence ID" value="AKQ45022.1"/>
    <property type="molecule type" value="Genomic_DNA"/>
</dbReference>
<name>A0A0H4VMA0_9BACT</name>
<gene>
    <name evidence="5" type="ORF">TH63_04260</name>
</gene>
<dbReference type="InterPro" id="IPR051685">
    <property type="entry name" value="Ycf3/AcsC/BcsC/TPR_MFPF"/>
</dbReference>
<dbReference type="SUPFAM" id="SSF48452">
    <property type="entry name" value="TPR-like"/>
    <property type="match status" value="1"/>
</dbReference>
<feature type="transmembrane region" description="Helical" evidence="4">
    <location>
        <begin position="300"/>
        <end position="318"/>
    </location>
</feature>
<dbReference type="PANTHER" id="PTHR44943">
    <property type="entry name" value="CELLULOSE SYNTHASE OPERON PROTEIN C"/>
    <property type="match status" value="1"/>
</dbReference>
<evidence type="ECO:0000256" key="3">
    <source>
        <dbReference type="PROSITE-ProRule" id="PRU00339"/>
    </source>
</evidence>
<feature type="transmembrane region" description="Helical" evidence="4">
    <location>
        <begin position="378"/>
        <end position="394"/>
    </location>
</feature>
<dbReference type="PANTHER" id="PTHR44943:SF8">
    <property type="entry name" value="TPR REPEAT-CONTAINING PROTEIN MJ0263"/>
    <property type="match status" value="1"/>
</dbReference>
<dbReference type="SMART" id="SM00028">
    <property type="entry name" value="TPR"/>
    <property type="match status" value="6"/>
</dbReference>
<evidence type="ECO:0000256" key="1">
    <source>
        <dbReference type="ARBA" id="ARBA00022737"/>
    </source>
</evidence>
<feature type="transmembrane region" description="Helical" evidence="4">
    <location>
        <begin position="354"/>
        <end position="372"/>
    </location>
</feature>
<sequence>MQTINQDRALLLLQQKKYDLAEKELRSALTEDVHNGLNHAYLALCLLHLNKPQEALQEAQQAIAEEPDLDYAFYILSLIHLQEERLAESERAIWEALTLEPYEATYHFVLGSICFSRSQWKEALASAEEGLAVEPEDVSCLNLKARALNRLGHKEMATESFGNAFLHAPDNHQTHTNQGWVYLEQAQYKQALHHFQEALRLNPTSDFAREGLVEALKAKYWIYRGFLQFSYKMASLSGGARWGMYIGMIILVRVMPLLLPFYFMLIFFTWFSDLIFNTMLRFNRYGRHALSQEQIDGSNLFLALFLGGISALVTNFAIDLPEAGTLGIVLLGMLFPVAGTLQLEYKAPRRKSTLITWGIATLGAATVITQFIDPALSGNLLTGFYICVLGYTWIRASL</sequence>
<organism evidence="5 6">
    <name type="scientific">Rufibacter radiotolerans</name>
    <dbReference type="NCBI Taxonomy" id="1379910"/>
    <lineage>
        <taxon>Bacteria</taxon>
        <taxon>Pseudomonadati</taxon>
        <taxon>Bacteroidota</taxon>
        <taxon>Cytophagia</taxon>
        <taxon>Cytophagales</taxon>
        <taxon>Hymenobacteraceae</taxon>
        <taxon>Rufibacter</taxon>
    </lineage>
</organism>
<reference evidence="5 6" key="1">
    <citation type="submission" date="2015-01" db="EMBL/GenBank/DDBJ databases">
        <title>Rufibacter sp./DG31D/ whole genome sequencing.</title>
        <authorList>
            <person name="Kim M.K."/>
            <person name="Srinivasan S."/>
            <person name="Lee J.-J."/>
        </authorList>
    </citation>
    <scope>NUCLEOTIDE SEQUENCE [LARGE SCALE GENOMIC DNA]</scope>
    <source>
        <strain evidence="5 6">DG31D</strain>
    </source>
</reference>
<dbReference type="Gene3D" id="1.25.40.10">
    <property type="entry name" value="Tetratricopeptide repeat domain"/>
    <property type="match status" value="1"/>
</dbReference>
<keyword evidence="2 3" id="KW-0802">TPR repeat</keyword>